<dbReference type="Proteomes" id="UP000327157">
    <property type="component" value="Chromosome 14"/>
</dbReference>
<protein>
    <submittedName>
        <fullName evidence="2">Uncharacterized protein</fullName>
    </submittedName>
</protein>
<feature type="region of interest" description="Disordered" evidence="1">
    <location>
        <begin position="97"/>
        <end position="116"/>
    </location>
</feature>
<dbReference type="PANTHER" id="PTHR33474:SF28">
    <property type="entry name" value="OS01G0815400 PROTEIN"/>
    <property type="match status" value="1"/>
</dbReference>
<evidence type="ECO:0000313" key="3">
    <source>
        <dbReference type="Proteomes" id="UP000327157"/>
    </source>
</evidence>
<accession>A0A5N5GAJ5</accession>
<evidence type="ECO:0000313" key="2">
    <source>
        <dbReference type="EMBL" id="KAB2607694.1"/>
    </source>
</evidence>
<name>A0A5N5GAJ5_9ROSA</name>
<feature type="compositionally biased region" description="Basic and acidic residues" evidence="1">
    <location>
        <begin position="106"/>
        <end position="116"/>
    </location>
</feature>
<sequence length="116" mass="12580">MIFLAIHQLLASSSSSSSYLINMLQNPSLKLLLVLLLVFSYDRSLSAVPATRSLRSEEKDLSVQESLGLVDVGRGDELFDAGEGESFIEGRMAIESEDYPGTGANNHHDPRTPGKA</sequence>
<organism evidence="2 3">
    <name type="scientific">Pyrus ussuriensis x Pyrus communis</name>
    <dbReference type="NCBI Taxonomy" id="2448454"/>
    <lineage>
        <taxon>Eukaryota</taxon>
        <taxon>Viridiplantae</taxon>
        <taxon>Streptophyta</taxon>
        <taxon>Embryophyta</taxon>
        <taxon>Tracheophyta</taxon>
        <taxon>Spermatophyta</taxon>
        <taxon>Magnoliopsida</taxon>
        <taxon>eudicotyledons</taxon>
        <taxon>Gunneridae</taxon>
        <taxon>Pentapetalae</taxon>
        <taxon>rosids</taxon>
        <taxon>fabids</taxon>
        <taxon>Rosales</taxon>
        <taxon>Rosaceae</taxon>
        <taxon>Amygdaloideae</taxon>
        <taxon>Maleae</taxon>
        <taxon>Pyrus</taxon>
    </lineage>
</organism>
<dbReference type="AlphaFoldDB" id="A0A5N5GAJ5"/>
<dbReference type="PANTHER" id="PTHR33474">
    <property type="entry name" value="TRANSMEMBRANE PROTEIN"/>
    <property type="match status" value="1"/>
</dbReference>
<keyword evidence="3" id="KW-1185">Reference proteome</keyword>
<dbReference type="EMBL" id="SMOL01000553">
    <property type="protein sequence ID" value="KAB2607694.1"/>
    <property type="molecule type" value="Genomic_DNA"/>
</dbReference>
<reference evidence="3" key="2">
    <citation type="submission" date="2019-10" db="EMBL/GenBank/DDBJ databases">
        <title>A de novo genome assembly of a pear dwarfing rootstock.</title>
        <authorList>
            <person name="Wang F."/>
            <person name="Wang J."/>
            <person name="Li S."/>
            <person name="Zhang Y."/>
            <person name="Fang M."/>
            <person name="Ma L."/>
            <person name="Zhao Y."/>
            <person name="Jiang S."/>
        </authorList>
    </citation>
    <scope>NUCLEOTIDE SEQUENCE [LARGE SCALE GENOMIC DNA]</scope>
</reference>
<reference evidence="2 3" key="3">
    <citation type="submission" date="2019-11" db="EMBL/GenBank/DDBJ databases">
        <title>A de novo genome assembly of a pear dwarfing rootstock.</title>
        <authorList>
            <person name="Wang F."/>
            <person name="Wang J."/>
            <person name="Li S."/>
            <person name="Zhang Y."/>
            <person name="Fang M."/>
            <person name="Ma L."/>
            <person name="Zhao Y."/>
            <person name="Jiang S."/>
        </authorList>
    </citation>
    <scope>NUCLEOTIDE SEQUENCE [LARGE SCALE GENOMIC DNA]</scope>
    <source>
        <strain evidence="2">S2</strain>
        <tissue evidence="2">Leaf</tissue>
    </source>
</reference>
<evidence type="ECO:0000256" key="1">
    <source>
        <dbReference type="SAM" id="MobiDB-lite"/>
    </source>
</evidence>
<gene>
    <name evidence="2" type="ORF">D8674_010862</name>
</gene>
<dbReference type="OrthoDB" id="1163889at2759"/>
<reference evidence="2 3" key="1">
    <citation type="submission" date="2019-09" db="EMBL/GenBank/DDBJ databases">
        <authorList>
            <person name="Ou C."/>
        </authorList>
    </citation>
    <scope>NUCLEOTIDE SEQUENCE [LARGE SCALE GENOMIC DNA]</scope>
    <source>
        <strain evidence="2">S2</strain>
        <tissue evidence="2">Leaf</tissue>
    </source>
</reference>
<comment type="caution">
    <text evidence="2">The sequence shown here is derived from an EMBL/GenBank/DDBJ whole genome shotgun (WGS) entry which is preliminary data.</text>
</comment>
<proteinExistence type="predicted"/>